<dbReference type="InterPro" id="IPR006683">
    <property type="entry name" value="Thioestr_dom"/>
</dbReference>
<proteinExistence type="predicted"/>
<dbReference type="NCBIfam" id="TIGR00369">
    <property type="entry name" value="unchar_dom_1"/>
    <property type="match status" value="1"/>
</dbReference>
<reference evidence="3" key="1">
    <citation type="submission" date="2023-03" db="EMBL/GenBank/DDBJ databases">
        <title>Chitinimonas shenzhenensis gen. nov., sp. nov., a novel member of family Burkholderiaceae isolated from activated sludge collected in Shen Zhen, China.</title>
        <authorList>
            <person name="Wang X."/>
        </authorList>
    </citation>
    <scope>NUCLEOTIDE SEQUENCE</scope>
    <source>
        <strain evidence="3">DQS-5</strain>
    </source>
</reference>
<evidence type="ECO:0000259" key="2">
    <source>
        <dbReference type="Pfam" id="PF03061"/>
    </source>
</evidence>
<feature type="domain" description="Thioesterase" evidence="2">
    <location>
        <begin position="64"/>
        <end position="136"/>
    </location>
</feature>
<dbReference type="Gene3D" id="3.10.129.10">
    <property type="entry name" value="Hotdog Thioesterase"/>
    <property type="match status" value="1"/>
</dbReference>
<evidence type="ECO:0000256" key="1">
    <source>
        <dbReference type="ARBA" id="ARBA00022801"/>
    </source>
</evidence>
<organism evidence="3 4">
    <name type="scientific">Parachitinimonas caeni</name>
    <dbReference type="NCBI Taxonomy" id="3031301"/>
    <lineage>
        <taxon>Bacteria</taxon>
        <taxon>Pseudomonadati</taxon>
        <taxon>Pseudomonadota</taxon>
        <taxon>Betaproteobacteria</taxon>
        <taxon>Neisseriales</taxon>
        <taxon>Chitinibacteraceae</taxon>
        <taxon>Parachitinimonas</taxon>
    </lineage>
</organism>
<dbReference type="InterPro" id="IPR003736">
    <property type="entry name" value="PAAI_dom"/>
</dbReference>
<protein>
    <submittedName>
        <fullName evidence="3">PaaI family thioesterase</fullName>
        <ecNumber evidence="3">3.1.2.-</ecNumber>
    </submittedName>
</protein>
<dbReference type="InterPro" id="IPR029069">
    <property type="entry name" value="HotDog_dom_sf"/>
</dbReference>
<comment type="caution">
    <text evidence="3">The sequence shown here is derived from an EMBL/GenBank/DDBJ whole genome shotgun (WGS) entry which is preliminary data.</text>
</comment>
<evidence type="ECO:0000313" key="4">
    <source>
        <dbReference type="Proteomes" id="UP001172778"/>
    </source>
</evidence>
<sequence length="148" mass="16547">MRTAESLLIQTLHAAKDSGDYTGIIEQIPYAQLLGVQMQEENDNLLFLLPFHERNVGNTKLPALHGGVIGGFLENAALLHLMWARESNEVPRTVDFSLDYLRSGKPQTLYAQCEITKQGKRVANVLMTAWQDDRSKPTAVARAHFLLS</sequence>
<keyword evidence="1 3" id="KW-0378">Hydrolase</keyword>
<dbReference type="CDD" id="cd03443">
    <property type="entry name" value="PaaI_thioesterase"/>
    <property type="match status" value="1"/>
</dbReference>
<gene>
    <name evidence="3" type="ORF">PZA18_20990</name>
</gene>
<keyword evidence="4" id="KW-1185">Reference proteome</keyword>
<dbReference type="EMBL" id="JARRAF010000040">
    <property type="protein sequence ID" value="MDK2126522.1"/>
    <property type="molecule type" value="Genomic_DNA"/>
</dbReference>
<dbReference type="RefSeq" id="WP_284102841.1">
    <property type="nucleotide sequence ID" value="NZ_JARRAF010000040.1"/>
</dbReference>
<evidence type="ECO:0000313" key="3">
    <source>
        <dbReference type="EMBL" id="MDK2126522.1"/>
    </source>
</evidence>
<dbReference type="Proteomes" id="UP001172778">
    <property type="component" value="Unassembled WGS sequence"/>
</dbReference>
<dbReference type="GO" id="GO:0016787">
    <property type="term" value="F:hydrolase activity"/>
    <property type="evidence" value="ECO:0007669"/>
    <property type="project" value="UniProtKB-KW"/>
</dbReference>
<dbReference type="EC" id="3.1.2.-" evidence="3"/>
<accession>A0ABT7E6H2</accession>
<name>A0ABT7E6H2_9NEIS</name>
<dbReference type="Pfam" id="PF03061">
    <property type="entry name" value="4HBT"/>
    <property type="match status" value="1"/>
</dbReference>
<dbReference type="SUPFAM" id="SSF54637">
    <property type="entry name" value="Thioesterase/thiol ester dehydrase-isomerase"/>
    <property type="match status" value="1"/>
</dbReference>